<evidence type="ECO:0000313" key="6">
    <source>
        <dbReference type="Proteomes" id="UP000198736"/>
    </source>
</evidence>
<accession>A0A0S4L2H9</accession>
<dbReference type="GO" id="GO:0006354">
    <property type="term" value="P:DNA-templated transcription elongation"/>
    <property type="evidence" value="ECO:0007669"/>
    <property type="project" value="InterPro"/>
</dbReference>
<proteinExistence type="predicted"/>
<name>A0A0S4L2H9_9BACT</name>
<dbReference type="Proteomes" id="UP000198736">
    <property type="component" value="Unassembled WGS sequence"/>
</dbReference>
<keyword evidence="3" id="KW-0804">Transcription</keyword>
<gene>
    <name evidence="5" type="ORF">COMA2_10301</name>
</gene>
<evidence type="ECO:0000256" key="1">
    <source>
        <dbReference type="ARBA" id="ARBA00022814"/>
    </source>
</evidence>
<sequence length="179" mass="19549">MVKYVGEERFRAEVMTKSWYAVRTKPRCEAFAEANLQRLGVEVFLPMLIEGKPMSVVNRKLATPLFPGYLFVRCAMPAQHRAVSYATGVKSVVSFGADPAIVDDLIIDSIKGQAVNGVIEIADGTFVPGRAVRIHDGPLCGLDAVFEKKLNGTSRVVLLLKAISYQARVVIDLRGVVNA</sequence>
<organism evidence="5 6">
    <name type="scientific">Candidatus Nitrospira nitrificans</name>
    <dbReference type="NCBI Taxonomy" id="1742973"/>
    <lineage>
        <taxon>Bacteria</taxon>
        <taxon>Pseudomonadati</taxon>
        <taxon>Nitrospirota</taxon>
        <taxon>Nitrospiria</taxon>
        <taxon>Nitrospirales</taxon>
        <taxon>Nitrospiraceae</taxon>
        <taxon>Nitrospira</taxon>
    </lineage>
</organism>
<evidence type="ECO:0000256" key="3">
    <source>
        <dbReference type="ARBA" id="ARBA00023163"/>
    </source>
</evidence>
<reference evidence="6" key="1">
    <citation type="submission" date="2015-10" db="EMBL/GenBank/DDBJ databases">
        <authorList>
            <person name="Luecker S."/>
            <person name="Luecker S."/>
        </authorList>
    </citation>
    <scope>NUCLEOTIDE SEQUENCE [LARGE SCALE GENOMIC DNA]</scope>
</reference>
<dbReference type="InterPro" id="IPR036735">
    <property type="entry name" value="NGN_dom_sf"/>
</dbReference>
<dbReference type="SMART" id="SM00738">
    <property type="entry name" value="NGN"/>
    <property type="match status" value="1"/>
</dbReference>
<dbReference type="Gene3D" id="3.30.70.940">
    <property type="entry name" value="NusG, N-terminal domain"/>
    <property type="match status" value="1"/>
</dbReference>
<dbReference type="PANTHER" id="PTHR30265">
    <property type="entry name" value="RHO-INTERACTING TRANSCRIPTION TERMINATION FACTOR NUSG"/>
    <property type="match status" value="1"/>
</dbReference>
<dbReference type="InterPro" id="IPR006645">
    <property type="entry name" value="NGN-like_dom"/>
</dbReference>
<dbReference type="GO" id="GO:0005829">
    <property type="term" value="C:cytosol"/>
    <property type="evidence" value="ECO:0007669"/>
    <property type="project" value="TreeGrafter"/>
</dbReference>
<dbReference type="PANTHER" id="PTHR30265:SF7">
    <property type="entry name" value="TRANSCRIPTION ANTITERMINATION PROTEIN RFAH"/>
    <property type="match status" value="1"/>
</dbReference>
<dbReference type="RefSeq" id="WP_090893946.1">
    <property type="nucleotide sequence ID" value="NZ_CZPZ01000001.1"/>
</dbReference>
<evidence type="ECO:0000256" key="2">
    <source>
        <dbReference type="ARBA" id="ARBA00023015"/>
    </source>
</evidence>
<keyword evidence="1" id="KW-0889">Transcription antitermination</keyword>
<dbReference type="STRING" id="1742973.COMA2_10301"/>
<keyword evidence="6" id="KW-1185">Reference proteome</keyword>
<dbReference type="EMBL" id="CZPZ01000001">
    <property type="protein sequence ID" value="CUS31799.1"/>
    <property type="molecule type" value="Genomic_DNA"/>
</dbReference>
<dbReference type="GO" id="GO:0031564">
    <property type="term" value="P:transcription antitermination"/>
    <property type="evidence" value="ECO:0007669"/>
    <property type="project" value="UniProtKB-KW"/>
</dbReference>
<evidence type="ECO:0000259" key="4">
    <source>
        <dbReference type="SMART" id="SM00738"/>
    </source>
</evidence>
<feature type="domain" description="NusG-like N-terminal" evidence="4">
    <location>
        <begin position="16"/>
        <end position="114"/>
    </location>
</feature>
<dbReference type="AlphaFoldDB" id="A0A0S4L2H9"/>
<dbReference type="SUPFAM" id="SSF82679">
    <property type="entry name" value="N-utilization substance G protein NusG, N-terminal domain"/>
    <property type="match status" value="1"/>
</dbReference>
<dbReference type="InterPro" id="IPR043425">
    <property type="entry name" value="NusG-like"/>
</dbReference>
<dbReference type="Pfam" id="PF02357">
    <property type="entry name" value="NusG"/>
    <property type="match status" value="1"/>
</dbReference>
<keyword evidence="2" id="KW-0805">Transcription regulation</keyword>
<protein>
    <submittedName>
        <fullName evidence="5">Putative Transcription antitermination protein RfaH</fullName>
    </submittedName>
</protein>
<evidence type="ECO:0000313" key="5">
    <source>
        <dbReference type="EMBL" id="CUS31799.1"/>
    </source>
</evidence>